<dbReference type="Proteomes" id="UP000507470">
    <property type="component" value="Unassembled WGS sequence"/>
</dbReference>
<keyword evidence="1" id="KW-1133">Transmembrane helix</keyword>
<keyword evidence="1" id="KW-0472">Membrane</keyword>
<dbReference type="EMBL" id="CACVKT020004477">
    <property type="protein sequence ID" value="CAC5390207.1"/>
    <property type="molecule type" value="Genomic_DNA"/>
</dbReference>
<accession>A0A6J8C672</accession>
<evidence type="ECO:0000313" key="3">
    <source>
        <dbReference type="Proteomes" id="UP000507470"/>
    </source>
</evidence>
<keyword evidence="1" id="KW-0812">Transmembrane</keyword>
<evidence type="ECO:0000313" key="2">
    <source>
        <dbReference type="EMBL" id="CAC5390207.1"/>
    </source>
</evidence>
<reference evidence="2 3" key="1">
    <citation type="submission" date="2020-06" db="EMBL/GenBank/DDBJ databases">
        <authorList>
            <person name="Li R."/>
            <person name="Bekaert M."/>
        </authorList>
    </citation>
    <scope>NUCLEOTIDE SEQUENCE [LARGE SCALE GENOMIC DNA]</scope>
    <source>
        <strain evidence="3">wild</strain>
    </source>
</reference>
<proteinExistence type="predicted"/>
<evidence type="ECO:0000256" key="1">
    <source>
        <dbReference type="SAM" id="Phobius"/>
    </source>
</evidence>
<protein>
    <submittedName>
        <fullName evidence="2">Uncharacterized protein</fullName>
    </submittedName>
</protein>
<dbReference type="OrthoDB" id="10056516at2759"/>
<feature type="transmembrane region" description="Helical" evidence="1">
    <location>
        <begin position="6"/>
        <end position="25"/>
    </location>
</feature>
<gene>
    <name evidence="2" type="ORF">MCOR_25321</name>
</gene>
<organism evidence="2 3">
    <name type="scientific">Mytilus coruscus</name>
    <name type="common">Sea mussel</name>
    <dbReference type="NCBI Taxonomy" id="42192"/>
    <lineage>
        <taxon>Eukaryota</taxon>
        <taxon>Metazoa</taxon>
        <taxon>Spiralia</taxon>
        <taxon>Lophotrochozoa</taxon>
        <taxon>Mollusca</taxon>
        <taxon>Bivalvia</taxon>
        <taxon>Autobranchia</taxon>
        <taxon>Pteriomorphia</taxon>
        <taxon>Mytilida</taxon>
        <taxon>Mytiloidea</taxon>
        <taxon>Mytilidae</taxon>
        <taxon>Mytilinae</taxon>
        <taxon>Mytilus</taxon>
    </lineage>
</organism>
<name>A0A6J8C672_MYTCO</name>
<dbReference type="AlphaFoldDB" id="A0A6J8C672"/>
<keyword evidence="3" id="KW-1185">Reference proteome</keyword>
<sequence>MVSYGYISYVIVWGGHGVLWIHILCDSVRRAWCPMDTYPMSLAAVKRCENAHKDHLSAIQKDVIRVLRAIMHFRDHMCTLMEKENLKDLVYSLQNLKNLIPDQLAPDPKELLAMLVANVVEYMHNMELIISNAFLAMRMMIKGTMQHQYEHSKMSERQTEIRVKVKDAETRMKTMDTTKIETIHIARRLQVAKERLEKFEQMTITDEQAKVIIKL</sequence>